<dbReference type="GO" id="GO:0016020">
    <property type="term" value="C:membrane"/>
    <property type="evidence" value="ECO:0007669"/>
    <property type="project" value="TreeGrafter"/>
</dbReference>
<reference evidence="5 6" key="1">
    <citation type="journal article" date="2015" name="Genome Biol. Evol.">
        <title>The genome of winter moth (Operophtera brumata) provides a genomic perspective on sexual dimorphism and phenology.</title>
        <authorList>
            <person name="Derks M.F."/>
            <person name="Smit S."/>
            <person name="Salis L."/>
            <person name="Schijlen E."/>
            <person name="Bossers A."/>
            <person name="Mateman C."/>
            <person name="Pijl A.S."/>
            <person name="de Ridder D."/>
            <person name="Groenen M.A."/>
            <person name="Visser M.E."/>
            <person name="Megens H.J."/>
        </authorList>
    </citation>
    <scope>NUCLEOTIDE SEQUENCE [LARGE SCALE GENOMIC DNA]</scope>
    <source>
        <strain evidence="5">WM2013NL</strain>
        <tissue evidence="5">Head and thorax</tissue>
    </source>
</reference>
<dbReference type="GO" id="GO:0016787">
    <property type="term" value="F:hydrolase activity"/>
    <property type="evidence" value="ECO:0007669"/>
    <property type="project" value="UniProtKB-KW"/>
</dbReference>
<evidence type="ECO:0000313" key="6">
    <source>
        <dbReference type="Proteomes" id="UP000037510"/>
    </source>
</evidence>
<keyword evidence="3" id="KW-1133">Transmembrane helix</keyword>
<dbReference type="InterPro" id="IPR029058">
    <property type="entry name" value="AB_hydrolase_fold"/>
</dbReference>
<name>A0A0L7LRY7_OPEBR</name>
<keyword evidence="6" id="KW-1185">Reference proteome</keyword>
<comment type="similarity">
    <text evidence="1">Belongs to the AB hydrolase superfamily.</text>
</comment>
<dbReference type="EMBL" id="JTDY01000271">
    <property type="protein sequence ID" value="KOB77976.1"/>
    <property type="molecule type" value="Genomic_DNA"/>
</dbReference>
<dbReference type="STRING" id="104452.A0A0L7LRY7"/>
<sequence>MDSAATFIPLVDQLSDDYYYVGFDMPGHGKSDPFPPGLIISQIHIVEVMRRVVEHMRWRQIVLLAHSMGCIIGLFYHQIFPSKIKKLILLDPLPPVSAYYYVNYKKHYWYNFLYNDFYDNFQKWTSRKPRLYTYDNAISLVVRNRSLTEEQADIILSRSLIPMGIDTYMLSWEPRMKKITTGQIPEETLYTIMTTNMPPTLSVDASESKEKTPSNKFAENLLHKCDETLPHFHRVTVTGGHDVHITHPELLVGPIESFLKTAFEKRNNSVKSVEVVLKHLGWSKFVYIGHSMGCEQGRIKRLILLDFGPSLQRLQVHDLPEYYATFYRDYYDNYARDNHQQAELLLSRNLIPVCDAQFRLSWDRRLKYPAPQNYPIEYYYALFSNKAPPTLLIAASDETSSPYTKGKHAATTILQALQDNVQGFKTVTVTGGHDVHFTNPERLAHYVVHFINNSRQ</sequence>
<keyword evidence="3" id="KW-0812">Transmembrane</keyword>
<evidence type="ECO:0000256" key="3">
    <source>
        <dbReference type="SAM" id="Phobius"/>
    </source>
</evidence>
<dbReference type="PANTHER" id="PTHR43798">
    <property type="entry name" value="MONOACYLGLYCEROL LIPASE"/>
    <property type="match status" value="1"/>
</dbReference>
<dbReference type="InterPro" id="IPR000073">
    <property type="entry name" value="AB_hydrolase_1"/>
</dbReference>
<dbReference type="AlphaFoldDB" id="A0A0L7LRY7"/>
<organism evidence="5 6">
    <name type="scientific">Operophtera brumata</name>
    <name type="common">Winter moth</name>
    <name type="synonym">Phalaena brumata</name>
    <dbReference type="NCBI Taxonomy" id="104452"/>
    <lineage>
        <taxon>Eukaryota</taxon>
        <taxon>Metazoa</taxon>
        <taxon>Ecdysozoa</taxon>
        <taxon>Arthropoda</taxon>
        <taxon>Hexapoda</taxon>
        <taxon>Insecta</taxon>
        <taxon>Pterygota</taxon>
        <taxon>Neoptera</taxon>
        <taxon>Endopterygota</taxon>
        <taxon>Lepidoptera</taxon>
        <taxon>Glossata</taxon>
        <taxon>Ditrysia</taxon>
        <taxon>Geometroidea</taxon>
        <taxon>Geometridae</taxon>
        <taxon>Larentiinae</taxon>
        <taxon>Operophtera</taxon>
    </lineage>
</organism>
<dbReference type="SUPFAM" id="SSF53474">
    <property type="entry name" value="alpha/beta-Hydrolases"/>
    <property type="match status" value="2"/>
</dbReference>
<evidence type="ECO:0000256" key="2">
    <source>
        <dbReference type="ARBA" id="ARBA00022801"/>
    </source>
</evidence>
<protein>
    <submittedName>
        <fullName evidence="5">Putative serine hydrolase-like protein</fullName>
    </submittedName>
</protein>
<dbReference type="Gene3D" id="3.40.50.1820">
    <property type="entry name" value="alpha/beta hydrolase"/>
    <property type="match status" value="2"/>
</dbReference>
<keyword evidence="3" id="KW-0472">Membrane</keyword>
<evidence type="ECO:0000313" key="5">
    <source>
        <dbReference type="EMBL" id="KOB77976.1"/>
    </source>
</evidence>
<dbReference type="InterPro" id="IPR050266">
    <property type="entry name" value="AB_hydrolase_sf"/>
</dbReference>
<feature type="domain" description="AB hydrolase-1" evidence="4">
    <location>
        <begin position="5"/>
        <end position="248"/>
    </location>
</feature>
<evidence type="ECO:0000256" key="1">
    <source>
        <dbReference type="ARBA" id="ARBA00008645"/>
    </source>
</evidence>
<feature type="non-terminal residue" evidence="5">
    <location>
        <position position="456"/>
    </location>
</feature>
<feature type="transmembrane region" description="Helical" evidence="3">
    <location>
        <begin position="61"/>
        <end position="80"/>
    </location>
</feature>
<gene>
    <name evidence="5" type="ORF">OBRU01_00408</name>
</gene>
<comment type="caution">
    <text evidence="5">The sequence shown here is derived from an EMBL/GenBank/DDBJ whole genome shotgun (WGS) entry which is preliminary data.</text>
</comment>
<keyword evidence="2 5" id="KW-0378">Hydrolase</keyword>
<accession>A0A0L7LRY7</accession>
<dbReference type="Proteomes" id="UP000037510">
    <property type="component" value="Unassembled WGS sequence"/>
</dbReference>
<proteinExistence type="inferred from homology"/>
<dbReference type="Pfam" id="PF00561">
    <property type="entry name" value="Abhydrolase_1"/>
    <property type="match status" value="1"/>
</dbReference>
<dbReference type="PANTHER" id="PTHR43798:SF14">
    <property type="entry name" value="SERINE HYDROLASE-LIKE PROTEIN DDB_G0286239"/>
    <property type="match status" value="1"/>
</dbReference>
<evidence type="ECO:0000259" key="4">
    <source>
        <dbReference type="Pfam" id="PF00561"/>
    </source>
</evidence>